<feature type="transmembrane region" description="Helical" evidence="6">
    <location>
        <begin position="757"/>
        <end position="784"/>
    </location>
</feature>
<feature type="transmembrane region" description="Helical" evidence="6">
    <location>
        <begin position="431"/>
        <end position="453"/>
    </location>
</feature>
<evidence type="ECO:0000259" key="7">
    <source>
        <dbReference type="Pfam" id="PF02687"/>
    </source>
</evidence>
<dbReference type="OrthoDB" id="3924384at2"/>
<evidence type="ECO:0000256" key="5">
    <source>
        <dbReference type="ARBA" id="ARBA00023136"/>
    </source>
</evidence>
<evidence type="ECO:0000256" key="4">
    <source>
        <dbReference type="ARBA" id="ARBA00022989"/>
    </source>
</evidence>
<feature type="transmembrane region" description="Helical" evidence="6">
    <location>
        <begin position="350"/>
        <end position="376"/>
    </location>
</feature>
<feature type="transmembrane region" description="Helical" evidence="6">
    <location>
        <begin position="397"/>
        <end position="419"/>
    </location>
</feature>
<evidence type="ECO:0000256" key="3">
    <source>
        <dbReference type="ARBA" id="ARBA00022692"/>
    </source>
</evidence>
<proteinExistence type="predicted"/>
<dbReference type="Proteomes" id="UP000076512">
    <property type="component" value="Unassembled WGS sequence"/>
</dbReference>
<evidence type="ECO:0000256" key="6">
    <source>
        <dbReference type="SAM" id="Phobius"/>
    </source>
</evidence>
<keyword evidence="4 6" id="KW-1133">Transmembrane helix</keyword>
<protein>
    <recommendedName>
        <fullName evidence="7">ABC3 transporter permease C-terminal domain-containing protein</fullName>
    </recommendedName>
</protein>
<feature type="transmembrane region" description="Helical" evidence="6">
    <location>
        <begin position="255"/>
        <end position="278"/>
    </location>
</feature>
<evidence type="ECO:0000313" key="9">
    <source>
        <dbReference type="Proteomes" id="UP000076512"/>
    </source>
</evidence>
<gene>
    <name evidence="8" type="ORF">AWN90_14875</name>
</gene>
<comment type="caution">
    <text evidence="8">The sequence shown here is derived from an EMBL/GenBank/DDBJ whole genome shotgun (WGS) entry which is preliminary data.</text>
</comment>
<evidence type="ECO:0000313" key="8">
    <source>
        <dbReference type="EMBL" id="KZM69024.1"/>
    </source>
</evidence>
<keyword evidence="5 6" id="KW-0472">Membrane</keyword>
<sequence>MNELGPITLVARSLARGWVRRPIRLIAAIAAGVGGIMLTTAVLLLAATVMGAIRNAPVQGIAPGTVAVEAQSQAGMSAAMTQRAATASGALTSRMLVANTKLNIGGAFRSVIVLGVDPSLPTMLDSSAMALDSGPAALTPGAVYLSKSWAAAQGISPGAQIAASTPTGVVRWKVAGLLRQDFANRGAVVIAPIASVATAFDRGTNTDVLLLKPARFDAAQTRTAVSSVLDGSAAVKDPKDLFSGYNRTFKTPLSILAMFAAIAILTASVVLFLTWRLVLTDAGPILARLRLFGARPRDLMLGSGAVMIPILLGTYVIGAAAGLLLGSRLSAFTTQITSLTQQALNPGFPWLPAVLGAFGGAVVMFGVAWLSGLYRLRKVAAIDAVNNRDRAAAAPSAITRPVLTAVAALVLAVVILVWAPTLLKAAALVPIFYAVAVLCTVLPVVAGTALRHADSGPAGLFVGRQLEVGWRRNAALSITFAVAMVTALAMSGVSTSIKNDVAHSVDRWSTVNLFVQAAPTGELLTGEAMPISLEGELESLPGIRSAYGFSYASVGIDGARYPLWSWSGPRLAELTRLRVTDGPSDVLNSLTDDTIGVSSNFARIHRIRVGSQVNLPLPDGHRAVRVAAVIDDSVSDGGTVFASEGLYRQLVGGTGVNTIGIDLAAGADRAKVVDEVKSLLRERYPRARTIDEDGLRASFVSLTGRLVSAFEAFAWVMFVVATAVGAATLASSLAERQRAIALTRLAGGERRAVRRQLLIESAIIGAIAWVVAVPGGLLAIPAMISALSIQSGLLPAVTIPVPLLALSLPLTFAAVALALFVARRSSQEIPLAELVAQD</sequence>
<feature type="transmembrane region" description="Helical" evidence="6">
    <location>
        <begin position="25"/>
        <end position="53"/>
    </location>
</feature>
<feature type="transmembrane region" description="Helical" evidence="6">
    <location>
        <begin position="299"/>
        <end position="325"/>
    </location>
</feature>
<feature type="transmembrane region" description="Helical" evidence="6">
    <location>
        <begin position="804"/>
        <end position="822"/>
    </location>
</feature>
<dbReference type="GO" id="GO:0005886">
    <property type="term" value="C:plasma membrane"/>
    <property type="evidence" value="ECO:0007669"/>
    <property type="project" value="UniProtKB-SubCell"/>
</dbReference>
<dbReference type="STRING" id="455432.AWN90_14875"/>
<name>A0A164I1W1_9NOCA</name>
<accession>A0A164I1W1</accession>
<dbReference type="Pfam" id="PF02687">
    <property type="entry name" value="FtsX"/>
    <property type="match status" value="2"/>
</dbReference>
<feature type="transmembrane region" description="Helical" evidence="6">
    <location>
        <begin position="712"/>
        <end position="734"/>
    </location>
</feature>
<dbReference type="InterPro" id="IPR003838">
    <property type="entry name" value="ABC3_permease_C"/>
</dbReference>
<evidence type="ECO:0000256" key="2">
    <source>
        <dbReference type="ARBA" id="ARBA00022475"/>
    </source>
</evidence>
<dbReference type="PANTHER" id="PTHR30287">
    <property type="entry name" value="MEMBRANE COMPONENT OF PREDICTED ABC SUPERFAMILY METABOLITE UPTAKE TRANSPORTER"/>
    <property type="match status" value="1"/>
</dbReference>
<dbReference type="PANTHER" id="PTHR30287:SF2">
    <property type="entry name" value="BLL1001 PROTEIN"/>
    <property type="match status" value="1"/>
</dbReference>
<feature type="domain" description="ABC3 transporter permease C-terminal" evidence="7">
    <location>
        <begin position="712"/>
        <end position="825"/>
    </location>
</feature>
<dbReference type="AlphaFoldDB" id="A0A164I1W1"/>
<evidence type="ECO:0000256" key="1">
    <source>
        <dbReference type="ARBA" id="ARBA00004651"/>
    </source>
</evidence>
<dbReference type="InterPro" id="IPR038766">
    <property type="entry name" value="Membrane_comp_ABC_pdt"/>
</dbReference>
<dbReference type="EMBL" id="LWGR01000021">
    <property type="protein sequence ID" value="KZM69024.1"/>
    <property type="molecule type" value="Genomic_DNA"/>
</dbReference>
<keyword evidence="9" id="KW-1185">Reference proteome</keyword>
<comment type="subcellular location">
    <subcellularLocation>
        <location evidence="1">Cell membrane</location>
        <topology evidence="1">Multi-pass membrane protein</topology>
    </subcellularLocation>
</comment>
<organism evidence="8 9">
    <name type="scientific">Nocardia terpenica</name>
    <dbReference type="NCBI Taxonomy" id="455432"/>
    <lineage>
        <taxon>Bacteria</taxon>
        <taxon>Bacillati</taxon>
        <taxon>Actinomycetota</taxon>
        <taxon>Actinomycetes</taxon>
        <taxon>Mycobacteriales</taxon>
        <taxon>Nocardiaceae</taxon>
        <taxon>Nocardia</taxon>
    </lineage>
</organism>
<keyword evidence="2" id="KW-1003">Cell membrane</keyword>
<keyword evidence="3 6" id="KW-0812">Transmembrane</keyword>
<reference evidence="8 9" key="1">
    <citation type="submission" date="2016-04" db="EMBL/GenBank/DDBJ databases">
        <authorList>
            <person name="Evans L.H."/>
            <person name="Alamgir A."/>
            <person name="Owens N."/>
            <person name="Weber N.D."/>
            <person name="Virtaneva K."/>
            <person name="Barbian K."/>
            <person name="Babar A."/>
            <person name="Rosenke K."/>
        </authorList>
    </citation>
    <scope>NUCLEOTIDE SEQUENCE [LARGE SCALE GENOMIC DNA]</scope>
    <source>
        <strain evidence="8 9">IFM 0406</strain>
    </source>
</reference>
<feature type="domain" description="ABC3 transporter permease C-terminal" evidence="7">
    <location>
        <begin position="258"/>
        <end position="377"/>
    </location>
</feature>
<dbReference type="RefSeq" id="WP_067581120.1">
    <property type="nucleotide sequence ID" value="NZ_JABMCZ010000002.1"/>
</dbReference>